<dbReference type="Pfam" id="PF03767">
    <property type="entry name" value="Acid_phosphat_B"/>
    <property type="match status" value="1"/>
</dbReference>
<dbReference type="InterPro" id="IPR005519">
    <property type="entry name" value="Acid_phosphat_B-like"/>
</dbReference>
<dbReference type="AlphaFoldDB" id="A0A852YVN0"/>
<name>A0A852YVN0_9ACTN</name>
<organism evidence="3 4">
    <name type="scientific">Actinopolyspora biskrensis</name>
    <dbReference type="NCBI Taxonomy" id="1470178"/>
    <lineage>
        <taxon>Bacteria</taxon>
        <taxon>Bacillati</taxon>
        <taxon>Actinomycetota</taxon>
        <taxon>Actinomycetes</taxon>
        <taxon>Actinopolysporales</taxon>
        <taxon>Actinopolysporaceae</taxon>
        <taxon>Actinopolyspora</taxon>
    </lineage>
</organism>
<feature type="chain" id="PRO_5039634460" description="HAD superfamily, subfamily IIIB (Acid phosphatase)" evidence="2">
    <location>
        <begin position="32"/>
        <end position="266"/>
    </location>
</feature>
<dbReference type="Proteomes" id="UP000548304">
    <property type="component" value="Unassembled WGS sequence"/>
</dbReference>
<evidence type="ECO:0000256" key="2">
    <source>
        <dbReference type="SAM" id="SignalP"/>
    </source>
</evidence>
<evidence type="ECO:0000313" key="3">
    <source>
        <dbReference type="EMBL" id="NYH77782.1"/>
    </source>
</evidence>
<evidence type="ECO:0008006" key="5">
    <source>
        <dbReference type="Google" id="ProtNLM"/>
    </source>
</evidence>
<dbReference type="InterPro" id="IPR036412">
    <property type="entry name" value="HAD-like_sf"/>
</dbReference>
<keyword evidence="1 2" id="KW-0732">Signal</keyword>
<evidence type="ECO:0000313" key="4">
    <source>
        <dbReference type="Proteomes" id="UP000548304"/>
    </source>
</evidence>
<accession>A0A852YVN0</accession>
<dbReference type="PANTHER" id="PTHR31284">
    <property type="entry name" value="ACID PHOSPHATASE-LIKE PROTEIN"/>
    <property type="match status" value="1"/>
</dbReference>
<dbReference type="InterPro" id="IPR023214">
    <property type="entry name" value="HAD_sf"/>
</dbReference>
<proteinExistence type="predicted"/>
<sequence length="266" mass="29745">MSRQPLVTSPRARRVLTATATAVALAGAALFNTGEGTAGSSTPQTDRNIPNLDQVKTEIEAYYGDVETENGEHYASPDSSYAKQVRRIEDQIRRSLNQAAVNEADGKPALVVDVDDTTLLMYNFERRIGYDFTGRAQDKYLESTDANPVFGMPALVNRAHDKDIAVFFVTGREEYQRDWSVRNLKKAGYDVPVDKEHFFLDNTNNPPPYLECGSECTTVEYKSGTRKHIESRGYDILANVGDQYSDLKGGYADKTFKLPNPMYYIP</sequence>
<dbReference type="SUPFAM" id="SSF56784">
    <property type="entry name" value="HAD-like"/>
    <property type="match status" value="1"/>
</dbReference>
<gene>
    <name evidence="3" type="ORF">FHR84_001096</name>
</gene>
<dbReference type="RefSeq" id="WP_343075150.1">
    <property type="nucleotide sequence ID" value="NZ_JACBYW010000001.1"/>
</dbReference>
<comment type="caution">
    <text evidence="3">The sequence shown here is derived from an EMBL/GenBank/DDBJ whole genome shotgun (WGS) entry which is preliminary data.</text>
</comment>
<dbReference type="EMBL" id="JACBYW010000001">
    <property type="protein sequence ID" value="NYH77782.1"/>
    <property type="molecule type" value="Genomic_DNA"/>
</dbReference>
<feature type="signal peptide" evidence="2">
    <location>
        <begin position="1"/>
        <end position="31"/>
    </location>
</feature>
<keyword evidence="4" id="KW-1185">Reference proteome</keyword>
<evidence type="ECO:0000256" key="1">
    <source>
        <dbReference type="ARBA" id="ARBA00022729"/>
    </source>
</evidence>
<dbReference type="PANTHER" id="PTHR31284:SF10">
    <property type="entry name" value="ACID PHOSPHATASE-LIKE PROTEIN"/>
    <property type="match status" value="1"/>
</dbReference>
<protein>
    <recommendedName>
        <fullName evidence="5">HAD superfamily, subfamily IIIB (Acid phosphatase)</fullName>
    </recommendedName>
</protein>
<dbReference type="Gene3D" id="3.40.50.1000">
    <property type="entry name" value="HAD superfamily/HAD-like"/>
    <property type="match status" value="1"/>
</dbReference>
<reference evidence="3 4" key="1">
    <citation type="submission" date="2020-07" db="EMBL/GenBank/DDBJ databases">
        <title>Genomic Encyclopedia of Type Strains, Phase III (KMG-III): the genomes of soil and plant-associated and newly described type strains.</title>
        <authorList>
            <person name="Whitman W."/>
        </authorList>
    </citation>
    <scope>NUCLEOTIDE SEQUENCE [LARGE SCALE GENOMIC DNA]</scope>
    <source>
        <strain evidence="3 4">CECT 8576</strain>
    </source>
</reference>